<dbReference type="GO" id="GO:0034457">
    <property type="term" value="C:Mpp10 complex"/>
    <property type="evidence" value="ECO:0007669"/>
    <property type="project" value="InterPro"/>
</dbReference>
<feature type="compositionally biased region" description="Low complexity" evidence="7">
    <location>
        <begin position="1"/>
        <end position="15"/>
    </location>
</feature>
<dbReference type="Pfam" id="PF04006">
    <property type="entry name" value="Mpp10"/>
    <property type="match status" value="2"/>
</dbReference>
<evidence type="ECO:0000256" key="4">
    <source>
        <dbReference type="ARBA" id="ARBA00023242"/>
    </source>
</evidence>
<feature type="compositionally biased region" description="Basic and acidic residues" evidence="7">
    <location>
        <begin position="830"/>
        <end position="842"/>
    </location>
</feature>
<feature type="compositionally biased region" description="Acidic residues" evidence="7">
    <location>
        <begin position="374"/>
        <end position="387"/>
    </location>
</feature>
<feature type="region of interest" description="Disordered" evidence="7">
    <location>
        <begin position="1"/>
        <end position="73"/>
    </location>
</feature>
<feature type="region of interest" description="Disordered" evidence="7">
    <location>
        <begin position="797"/>
        <end position="885"/>
    </location>
</feature>
<feature type="compositionally biased region" description="Acidic residues" evidence="7">
    <location>
        <begin position="349"/>
        <end position="360"/>
    </location>
</feature>
<sequence length="885" mass="97411">MPGVKASPKKSLSPSKKGKGKQRATTADAPSPASSTRSRDATDAPAHKKAVSASPMKNGKKAKKEQVQEEDENELLSLAERIAESAHLLVKGRGSDELAQEARHVVKRSFDKAIASESLAFPHLSTLLASLSPAAGPSTRSRSAASFADDEPSFSLVPTPIPELTTDGMDAEMIWEQMELRGQTVNGLMEEMFGQGEEDEGEEGEGEFGSDEEEEGEEGEFGQELEDEDEVEEGSDAEDDEDIDFDDLPEAAKEEYYRRLGEGEDGETEDEEDEGEERQEPQADPLTDETSGLTLDNFDGDRKGKKRRTERASGPKSEVDDAFFSLSDFHRDANEGEYEMAKMLRGEVPSDDEDDEDEDGSGGIDLFAPIGGMGDDDDEEDEEEGDLDAGGVMFKDFFDPPSRPPPRGKKASLAGKKVKAPLPAAEADDGAIEEKKEKKRGVRFSESVKVKEIPHRLAGKKRRAGDDDEEDEDEEGIEMLRDLVDGDEAEEDEEDFDDEMDGSVDGEGESMSLDAEDDEEAEDGEGLDEEEEEGSADGEEEDDILEDEQTMQRFKSELFDDEEPEDDKTKNMSRHERRLLQLSSQIAALEQENVGPKDWTLIGEAQSKQRPVNSLLDEDLEFERMGKVAPVITEETTKSIEDLIKKRILDNQFDDVERRVAVDPNQFLPSRFMELQDTKSQKSLAEVYEDEFREKRDKDEGREVVHELDKDLQKRHDEIEALFEDLAARLDALSNARFTPKAPKAAITTVTNLPSISVESALPTAFSTTTLLAPEEIYSAKGAQSALAIDAADLTPAQKKAQRQKQRKDRKAVAEKTERILASQRRKKGARGEKEAAEEKLLGTRGVTVIGKGGAEKKAAGKKRKRGDADGLGGSGAQSSVGLKL</sequence>
<keyword evidence="4" id="KW-0539">Nucleus</keyword>
<evidence type="ECO:0000256" key="6">
    <source>
        <dbReference type="ARBA" id="ARBA00029455"/>
    </source>
</evidence>
<dbReference type="EMBL" id="LK052949">
    <property type="protein sequence ID" value="CDR47456.1"/>
    <property type="molecule type" value="Genomic_DNA"/>
</dbReference>
<evidence type="ECO:0000256" key="2">
    <source>
        <dbReference type="ARBA" id="ARBA00022517"/>
    </source>
</evidence>
<name>A0A061BKC1_RHOTO</name>
<evidence type="ECO:0000313" key="8">
    <source>
        <dbReference type="EMBL" id="CDR47456.1"/>
    </source>
</evidence>
<reference evidence="8" key="1">
    <citation type="journal article" date="2014" name="Genome Announc.">
        <title>Draft genome sequence of Rhodosporidium toruloides CECT1137, an oleaginous yeast of biotechnological interest.</title>
        <authorList>
            <person name="Morin N."/>
            <person name="Calcas X."/>
            <person name="Devillers H."/>
            <person name="Durrens P."/>
            <person name="Sherman D.J."/>
            <person name="Nicaud J.-M."/>
            <person name="Neuveglise C."/>
        </authorList>
    </citation>
    <scope>NUCLEOTIDE SEQUENCE</scope>
    <source>
        <strain evidence="8">CECT1137</strain>
    </source>
</reference>
<feature type="compositionally biased region" description="Basic and acidic residues" evidence="7">
    <location>
        <begin position="250"/>
        <end position="262"/>
    </location>
</feature>
<feature type="compositionally biased region" description="Acidic residues" evidence="7">
    <location>
        <begin position="466"/>
        <end position="477"/>
    </location>
</feature>
<dbReference type="OrthoDB" id="445326at2759"/>
<dbReference type="AlphaFoldDB" id="A0A061BKC1"/>
<feature type="compositionally biased region" description="Acidic residues" evidence="7">
    <location>
        <begin position="485"/>
        <end position="549"/>
    </location>
</feature>
<evidence type="ECO:0000256" key="3">
    <source>
        <dbReference type="ARBA" id="ARBA00022552"/>
    </source>
</evidence>
<feature type="compositionally biased region" description="Low complexity" evidence="7">
    <location>
        <begin position="23"/>
        <end position="36"/>
    </location>
</feature>
<dbReference type="GO" id="GO:0006364">
    <property type="term" value="P:rRNA processing"/>
    <property type="evidence" value="ECO:0007669"/>
    <property type="project" value="UniProtKB-KW"/>
</dbReference>
<dbReference type="GO" id="GO:0005732">
    <property type="term" value="C:sno(s)RNA-containing ribonucleoprotein complex"/>
    <property type="evidence" value="ECO:0007669"/>
    <property type="project" value="InterPro"/>
</dbReference>
<dbReference type="PANTHER" id="PTHR17039:SF0">
    <property type="entry name" value="U3 SMALL NUCLEOLAR RIBONUCLEOPROTEIN PROTEIN MPP10"/>
    <property type="match status" value="1"/>
</dbReference>
<evidence type="ECO:0000256" key="1">
    <source>
        <dbReference type="ARBA" id="ARBA00004604"/>
    </source>
</evidence>
<comment type="subcellular location">
    <subcellularLocation>
        <location evidence="1">Nucleus</location>
        <location evidence="1">Nucleolus</location>
    </subcellularLocation>
</comment>
<gene>
    <name evidence="8" type="ORF">RHTO0S_14e03884g</name>
</gene>
<accession>A0A061BKC1</accession>
<dbReference type="GO" id="GO:0032040">
    <property type="term" value="C:small-subunit processome"/>
    <property type="evidence" value="ECO:0007669"/>
    <property type="project" value="TreeGrafter"/>
</dbReference>
<feature type="compositionally biased region" description="Acidic residues" evidence="7">
    <location>
        <begin position="196"/>
        <end position="249"/>
    </location>
</feature>
<organism evidence="8">
    <name type="scientific">Rhodotorula toruloides</name>
    <name type="common">Yeast</name>
    <name type="synonym">Rhodosporidium toruloides</name>
    <dbReference type="NCBI Taxonomy" id="5286"/>
    <lineage>
        <taxon>Eukaryota</taxon>
        <taxon>Fungi</taxon>
        <taxon>Dikarya</taxon>
        <taxon>Basidiomycota</taxon>
        <taxon>Pucciniomycotina</taxon>
        <taxon>Microbotryomycetes</taxon>
        <taxon>Sporidiobolales</taxon>
        <taxon>Sporidiobolaceae</taxon>
        <taxon>Rhodotorula</taxon>
    </lineage>
</organism>
<protein>
    <submittedName>
        <fullName evidence="8">RHTO0S14e03884g1_1</fullName>
    </submittedName>
</protein>
<feature type="region of interest" description="Disordered" evidence="7">
    <location>
        <begin position="131"/>
        <end position="576"/>
    </location>
</feature>
<feature type="compositionally biased region" description="Basic and acidic residues" evidence="7">
    <location>
        <begin position="446"/>
        <end position="455"/>
    </location>
</feature>
<keyword evidence="5" id="KW-0687">Ribonucleoprotein</keyword>
<feature type="compositionally biased region" description="Basic and acidic residues" evidence="7">
    <location>
        <begin position="328"/>
        <end position="345"/>
    </location>
</feature>
<evidence type="ECO:0000256" key="7">
    <source>
        <dbReference type="SAM" id="MobiDB-lite"/>
    </source>
</evidence>
<feature type="compositionally biased region" description="Acidic residues" evidence="7">
    <location>
        <begin position="263"/>
        <end position="277"/>
    </location>
</feature>
<dbReference type="InterPro" id="IPR012173">
    <property type="entry name" value="Mpp10"/>
</dbReference>
<proteinExistence type="inferred from homology"/>
<comment type="similarity">
    <text evidence="6">Belongs to the MPP10 family.</text>
</comment>
<feature type="compositionally biased region" description="Basic and acidic residues" evidence="7">
    <location>
        <begin position="310"/>
        <end position="319"/>
    </location>
</feature>
<feature type="compositionally biased region" description="Basic residues" evidence="7">
    <location>
        <begin position="800"/>
        <end position="810"/>
    </location>
</feature>
<feature type="compositionally biased region" description="Basic and acidic residues" evidence="7">
    <location>
        <begin position="37"/>
        <end position="46"/>
    </location>
</feature>
<keyword evidence="2" id="KW-0690">Ribosome biogenesis</keyword>
<evidence type="ECO:0000256" key="5">
    <source>
        <dbReference type="ARBA" id="ARBA00023274"/>
    </source>
</evidence>
<dbReference type="PANTHER" id="PTHR17039">
    <property type="entry name" value="U3 SMALL NUCLEOLAR RIBONUCLEOPROTEIN PROTEIN MPP10"/>
    <property type="match status" value="1"/>
</dbReference>
<keyword evidence="3" id="KW-0698">rRNA processing</keyword>